<protein>
    <submittedName>
        <fullName evidence="1">Uncharacterized protein</fullName>
    </submittedName>
</protein>
<dbReference type="CDD" id="cd08053">
    <property type="entry name" value="Yqbg"/>
    <property type="match status" value="1"/>
</dbReference>
<dbReference type="Proteomes" id="UP000546806">
    <property type="component" value="Unassembled WGS sequence"/>
</dbReference>
<name>A0A842CZX1_9LIST</name>
<sequence>MPYASYDFYTTIYFGEGIEVKDFPKLEAKACDKIDEITFYRVRKNGLDSYSEFVQTQIKKAVCAQIEYFVELGGTTAVAVNNADTVNIGRTAMKANEFASTALGTDARMICSDARAFLSTTGLLYSGIGVV</sequence>
<comment type="caution">
    <text evidence="1">The sequence shown here is derived from an EMBL/GenBank/DDBJ whole genome shotgun (WGS) entry which is preliminary data.</text>
</comment>
<proteinExistence type="predicted"/>
<dbReference type="InterPro" id="IPR013514">
    <property type="entry name" value="DUF3199_YqbG"/>
</dbReference>
<dbReference type="RefSeq" id="WP_185533652.1">
    <property type="nucleotide sequence ID" value="NZ_JAARWW010000005.1"/>
</dbReference>
<evidence type="ECO:0000313" key="2">
    <source>
        <dbReference type="Proteomes" id="UP000546806"/>
    </source>
</evidence>
<evidence type="ECO:0000313" key="1">
    <source>
        <dbReference type="EMBL" id="MBC2004643.1"/>
    </source>
</evidence>
<gene>
    <name evidence="1" type="ORF">HCA78_12735</name>
</gene>
<organism evidence="1 2">
    <name type="scientific">Listeria booriae</name>
    <dbReference type="NCBI Taxonomy" id="1552123"/>
    <lineage>
        <taxon>Bacteria</taxon>
        <taxon>Bacillati</taxon>
        <taxon>Bacillota</taxon>
        <taxon>Bacilli</taxon>
        <taxon>Bacillales</taxon>
        <taxon>Listeriaceae</taxon>
        <taxon>Listeria</taxon>
    </lineage>
</organism>
<dbReference type="EMBL" id="JAARWW010000005">
    <property type="protein sequence ID" value="MBC2004643.1"/>
    <property type="molecule type" value="Genomic_DNA"/>
</dbReference>
<accession>A0A842CZX1</accession>
<dbReference type="AlphaFoldDB" id="A0A842CZX1"/>
<reference evidence="1 2" key="1">
    <citation type="submission" date="2020-03" db="EMBL/GenBank/DDBJ databases">
        <title>Soil Listeria distribution.</title>
        <authorList>
            <person name="Liao J."/>
            <person name="Wiedmann M."/>
        </authorList>
    </citation>
    <scope>NUCLEOTIDE SEQUENCE [LARGE SCALE GENOMIC DNA]</scope>
    <source>
        <strain evidence="1 2">FSL L7-0435</strain>
    </source>
</reference>